<dbReference type="InParanoid" id="A0A5F9CFP5"/>
<keyword evidence="7" id="KW-1133">Transmembrane helix</keyword>
<dbReference type="GeneTree" id="ENSGT00950000182836"/>
<dbReference type="PANTHER" id="PTHR10983:SF8">
    <property type="entry name" value="1-ACYL-SN-GLYCEROL-3-PHOSPHATE ACYLTRANSFERASE DELTA"/>
    <property type="match status" value="1"/>
</dbReference>
<dbReference type="Ensembl" id="ENSOCUT00000061666.1">
    <property type="protein sequence ID" value="ENSOCUP00000032450.1"/>
    <property type="gene ID" value="ENSOCUG00000033664.1"/>
</dbReference>
<proteinExistence type="predicted"/>
<evidence type="ECO:0000256" key="6">
    <source>
        <dbReference type="SAM" id="MobiDB-lite"/>
    </source>
</evidence>
<dbReference type="STRING" id="9986.ENSOCUP00000032450"/>
<reference evidence="8" key="2">
    <citation type="submission" date="2025-08" db="UniProtKB">
        <authorList>
            <consortium name="Ensembl"/>
        </authorList>
    </citation>
    <scope>IDENTIFICATION</scope>
    <source>
        <strain evidence="8">Thorbecke</strain>
    </source>
</reference>
<dbReference type="GO" id="GO:0005741">
    <property type="term" value="C:mitochondrial outer membrane"/>
    <property type="evidence" value="ECO:0007669"/>
    <property type="project" value="TreeGrafter"/>
</dbReference>
<name>A0A5F9CFP5_RABIT</name>
<evidence type="ECO:0000256" key="4">
    <source>
        <dbReference type="ARBA" id="ARBA00013211"/>
    </source>
</evidence>
<protein>
    <recommendedName>
        <fullName evidence="4">1-acylglycerol-3-phosphate O-acyltransferase</fullName>
        <ecNumber evidence="4">2.3.1.51</ecNumber>
    </recommendedName>
</protein>
<dbReference type="PANTHER" id="PTHR10983">
    <property type="entry name" value="1-ACYLGLYCEROL-3-PHOSPHATE ACYLTRANSFERASE-RELATED"/>
    <property type="match status" value="1"/>
</dbReference>
<comment type="pathway">
    <text evidence="3">Lipid metabolism.</text>
</comment>
<accession>A0A5F9CFP5</accession>
<comment type="pathway">
    <text evidence="2">Phospholipid metabolism; CDP-diacylglycerol biosynthesis; CDP-diacylglycerol from sn-glycerol 3-phosphate: step 2/3.</text>
</comment>
<dbReference type="EMBL" id="AAGW02053191">
    <property type="status" value="NOT_ANNOTATED_CDS"/>
    <property type="molecule type" value="Genomic_DNA"/>
</dbReference>
<feature type="compositionally biased region" description="Basic and acidic residues" evidence="6">
    <location>
        <begin position="1"/>
        <end position="14"/>
    </location>
</feature>
<dbReference type="AlphaFoldDB" id="A0A5F9CFP5"/>
<dbReference type="EMBL" id="AAGW02053190">
    <property type="status" value="NOT_ANNOTATED_CDS"/>
    <property type="molecule type" value="Genomic_DNA"/>
</dbReference>
<evidence type="ECO:0000313" key="8">
    <source>
        <dbReference type="Ensembl" id="ENSOCUP00000032450.1"/>
    </source>
</evidence>
<evidence type="ECO:0000256" key="7">
    <source>
        <dbReference type="SAM" id="Phobius"/>
    </source>
</evidence>
<evidence type="ECO:0000256" key="3">
    <source>
        <dbReference type="ARBA" id="ARBA00005189"/>
    </source>
</evidence>
<sequence>MEEGRRGPAERGGSERSAVSLLSPRSGPPKPATPGGVLWALLRVHTRQCQCIAASTSQLHCGQGLVDEWAIKTDTDDRGPGVCRRECEQPHAMDLAGLLKSQFLCHLVLCYVFIASGLIINTTQLLTLVLWPINKQLFRKINCRLSYCISSQLVMLLEWWSGTECTIYTDPQAYPLYGKENAIVVLNHKFEIDFLCGWSLAERFGILGVSGACVPPASGVPPAGQHGLPFARDHWEFPEESTGRFRGRRCSSV</sequence>
<keyword evidence="9" id="KW-1185">Reference proteome</keyword>
<keyword evidence="5" id="KW-0256">Endoplasmic reticulum</keyword>
<feature type="region of interest" description="Disordered" evidence="6">
    <location>
        <begin position="1"/>
        <end position="31"/>
    </location>
</feature>
<dbReference type="EMBL" id="AAGW02053192">
    <property type="status" value="NOT_ANNOTATED_CDS"/>
    <property type="molecule type" value="Genomic_DNA"/>
</dbReference>
<dbReference type="Proteomes" id="UP000001811">
    <property type="component" value="Chromosome 12"/>
</dbReference>
<comment type="subcellular location">
    <subcellularLocation>
        <location evidence="1">Endoplasmic reticulum membrane</location>
        <topology evidence="1">Multi-pass membrane protein</topology>
    </subcellularLocation>
</comment>
<keyword evidence="7" id="KW-0472">Membrane</keyword>
<reference evidence="8" key="3">
    <citation type="submission" date="2025-09" db="UniProtKB">
        <authorList>
            <consortium name="Ensembl"/>
        </authorList>
    </citation>
    <scope>IDENTIFICATION</scope>
    <source>
        <strain evidence="8">Thorbecke</strain>
    </source>
</reference>
<dbReference type="EC" id="2.3.1.51" evidence="4"/>
<dbReference type="GO" id="GO:0005789">
    <property type="term" value="C:endoplasmic reticulum membrane"/>
    <property type="evidence" value="ECO:0007669"/>
    <property type="project" value="UniProtKB-SubCell"/>
</dbReference>
<organism evidence="8 9">
    <name type="scientific">Oryctolagus cuniculus</name>
    <name type="common">Rabbit</name>
    <dbReference type="NCBI Taxonomy" id="9986"/>
    <lineage>
        <taxon>Eukaryota</taxon>
        <taxon>Metazoa</taxon>
        <taxon>Chordata</taxon>
        <taxon>Craniata</taxon>
        <taxon>Vertebrata</taxon>
        <taxon>Euteleostomi</taxon>
        <taxon>Mammalia</taxon>
        <taxon>Eutheria</taxon>
        <taxon>Euarchontoglires</taxon>
        <taxon>Glires</taxon>
        <taxon>Lagomorpha</taxon>
        <taxon>Leporidae</taxon>
        <taxon>Oryctolagus</taxon>
    </lineage>
</organism>
<dbReference type="Bgee" id="ENSOCUG00000033664">
    <property type="expression patterns" value="Expressed in brain and 8 other cell types or tissues"/>
</dbReference>
<keyword evidence="7" id="KW-0812">Transmembrane</keyword>
<feature type="transmembrane region" description="Helical" evidence="7">
    <location>
        <begin position="103"/>
        <end position="133"/>
    </location>
</feature>
<evidence type="ECO:0000256" key="1">
    <source>
        <dbReference type="ARBA" id="ARBA00004477"/>
    </source>
</evidence>
<evidence type="ECO:0000256" key="5">
    <source>
        <dbReference type="ARBA" id="ARBA00022824"/>
    </source>
</evidence>
<evidence type="ECO:0000313" key="9">
    <source>
        <dbReference type="Proteomes" id="UP000001811"/>
    </source>
</evidence>
<evidence type="ECO:0000256" key="2">
    <source>
        <dbReference type="ARBA" id="ARBA00004728"/>
    </source>
</evidence>
<reference evidence="8 9" key="1">
    <citation type="journal article" date="2011" name="Nature">
        <title>A high-resolution map of human evolutionary constraint using 29 mammals.</title>
        <authorList>
            <person name="Lindblad-Toh K."/>
            <person name="Garber M."/>
            <person name="Zuk O."/>
            <person name="Lin M.F."/>
            <person name="Parker B.J."/>
            <person name="Washietl S."/>
            <person name="Kheradpour P."/>
            <person name="Ernst J."/>
            <person name="Jordan G."/>
            <person name="Mauceli E."/>
            <person name="Ward L.D."/>
            <person name="Lowe C.B."/>
            <person name="Holloway A.K."/>
            <person name="Clamp M."/>
            <person name="Gnerre S."/>
            <person name="Alfoldi J."/>
            <person name="Beal K."/>
            <person name="Chang J."/>
            <person name="Clawson H."/>
            <person name="Cuff J."/>
            <person name="Di Palma F."/>
            <person name="Fitzgerald S."/>
            <person name="Flicek P."/>
            <person name="Guttman M."/>
            <person name="Hubisz M.J."/>
            <person name="Jaffe D.B."/>
            <person name="Jungreis I."/>
            <person name="Kent W.J."/>
            <person name="Kostka D."/>
            <person name="Lara M."/>
            <person name="Martins A.L."/>
            <person name="Massingham T."/>
            <person name="Moltke I."/>
            <person name="Raney B.J."/>
            <person name="Rasmussen M.D."/>
            <person name="Robinson J."/>
            <person name="Stark A."/>
            <person name="Vilella A.J."/>
            <person name="Wen J."/>
            <person name="Xie X."/>
            <person name="Zody M.C."/>
            <person name="Baldwin J."/>
            <person name="Bloom T."/>
            <person name="Chin C.W."/>
            <person name="Heiman D."/>
            <person name="Nicol R."/>
            <person name="Nusbaum C."/>
            <person name="Young S."/>
            <person name="Wilkinson J."/>
            <person name="Worley K.C."/>
            <person name="Kovar C.L."/>
            <person name="Muzny D.M."/>
            <person name="Gibbs R.A."/>
            <person name="Cree A."/>
            <person name="Dihn H.H."/>
            <person name="Fowler G."/>
            <person name="Jhangiani S."/>
            <person name="Joshi V."/>
            <person name="Lee S."/>
            <person name="Lewis L.R."/>
            <person name="Nazareth L.V."/>
            <person name="Okwuonu G."/>
            <person name="Santibanez J."/>
            <person name="Warren W.C."/>
            <person name="Mardis E.R."/>
            <person name="Weinstock G.M."/>
            <person name="Wilson R.K."/>
            <person name="Delehaunty K."/>
            <person name="Dooling D."/>
            <person name="Fronik C."/>
            <person name="Fulton L."/>
            <person name="Fulton B."/>
            <person name="Graves T."/>
            <person name="Minx P."/>
            <person name="Sodergren E."/>
            <person name="Birney E."/>
            <person name="Margulies E.H."/>
            <person name="Herrero J."/>
            <person name="Green E.D."/>
            <person name="Haussler D."/>
            <person name="Siepel A."/>
            <person name="Goldman N."/>
            <person name="Pollard K.S."/>
            <person name="Pedersen J.S."/>
            <person name="Lander E.S."/>
            <person name="Kellis M."/>
        </authorList>
    </citation>
    <scope>NUCLEOTIDE SEQUENCE [LARGE SCALE GENOMIC DNA]</scope>
    <source>
        <strain evidence="8 9">Thorbecke inbred</strain>
    </source>
</reference>
<dbReference type="GO" id="GO:0003841">
    <property type="term" value="F:1-acylglycerol-3-phosphate O-acyltransferase activity"/>
    <property type="evidence" value="ECO:0007669"/>
    <property type="project" value="UniProtKB-EC"/>
</dbReference>